<sequence length="82" mass="9751">MPKKVKKKKICDVYALALKLCKYQRQFQRLRPCNFDLFDPSHSKTPVSFNNDVLWAEVESNQTKSIFVELSKSHWISLTYFH</sequence>
<accession>A0A087UE18</accession>
<dbReference type="AlphaFoldDB" id="A0A087UE18"/>
<evidence type="ECO:0000313" key="2">
    <source>
        <dbReference type="Proteomes" id="UP000054359"/>
    </source>
</evidence>
<keyword evidence="2" id="KW-1185">Reference proteome</keyword>
<gene>
    <name evidence="1" type="ORF">X975_02133</name>
</gene>
<dbReference type="Proteomes" id="UP000054359">
    <property type="component" value="Unassembled WGS sequence"/>
</dbReference>
<evidence type="ECO:0000313" key="1">
    <source>
        <dbReference type="EMBL" id="KFM75607.1"/>
    </source>
</evidence>
<reference evidence="1 2" key="1">
    <citation type="submission" date="2013-11" db="EMBL/GenBank/DDBJ databases">
        <title>Genome sequencing of Stegodyphus mimosarum.</title>
        <authorList>
            <person name="Bechsgaard J."/>
        </authorList>
    </citation>
    <scope>NUCLEOTIDE SEQUENCE [LARGE SCALE GENOMIC DNA]</scope>
</reference>
<dbReference type="EMBL" id="KK119398">
    <property type="protein sequence ID" value="KFM75607.1"/>
    <property type="molecule type" value="Genomic_DNA"/>
</dbReference>
<name>A0A087UE18_STEMI</name>
<feature type="non-terminal residue" evidence="1">
    <location>
        <position position="82"/>
    </location>
</feature>
<organism evidence="1 2">
    <name type="scientific">Stegodyphus mimosarum</name>
    <name type="common">African social velvet spider</name>
    <dbReference type="NCBI Taxonomy" id="407821"/>
    <lineage>
        <taxon>Eukaryota</taxon>
        <taxon>Metazoa</taxon>
        <taxon>Ecdysozoa</taxon>
        <taxon>Arthropoda</taxon>
        <taxon>Chelicerata</taxon>
        <taxon>Arachnida</taxon>
        <taxon>Araneae</taxon>
        <taxon>Araneomorphae</taxon>
        <taxon>Entelegynae</taxon>
        <taxon>Eresoidea</taxon>
        <taxon>Eresidae</taxon>
        <taxon>Stegodyphus</taxon>
    </lineage>
</organism>
<proteinExistence type="predicted"/>
<protein>
    <submittedName>
        <fullName evidence="1">Uncharacterized protein</fullName>
    </submittedName>
</protein>